<organism evidence="2 3">
    <name type="scientific">Geothrix limicola</name>
    <dbReference type="NCBI Taxonomy" id="2927978"/>
    <lineage>
        <taxon>Bacteria</taxon>
        <taxon>Pseudomonadati</taxon>
        <taxon>Acidobacteriota</taxon>
        <taxon>Holophagae</taxon>
        <taxon>Holophagales</taxon>
        <taxon>Holophagaceae</taxon>
        <taxon>Geothrix</taxon>
    </lineage>
</organism>
<keyword evidence="1" id="KW-0812">Transmembrane</keyword>
<gene>
    <name evidence="2" type="ORF">GETHLI_15770</name>
</gene>
<dbReference type="Proteomes" id="UP001165069">
    <property type="component" value="Unassembled WGS sequence"/>
</dbReference>
<dbReference type="RefSeq" id="WP_285573638.1">
    <property type="nucleotide sequence ID" value="NZ_BSDE01000003.1"/>
</dbReference>
<proteinExistence type="predicted"/>
<feature type="transmembrane region" description="Helical" evidence="1">
    <location>
        <begin position="46"/>
        <end position="66"/>
    </location>
</feature>
<keyword evidence="3" id="KW-1185">Reference proteome</keyword>
<feature type="transmembrane region" description="Helical" evidence="1">
    <location>
        <begin position="86"/>
        <end position="107"/>
    </location>
</feature>
<comment type="caution">
    <text evidence="2">The sequence shown here is derived from an EMBL/GenBank/DDBJ whole genome shotgun (WGS) entry which is preliminary data.</text>
</comment>
<protein>
    <submittedName>
        <fullName evidence="2">Uncharacterized protein</fullName>
    </submittedName>
</protein>
<accession>A0ABQ5QDZ7</accession>
<evidence type="ECO:0000313" key="3">
    <source>
        <dbReference type="Proteomes" id="UP001165069"/>
    </source>
</evidence>
<feature type="transmembrane region" description="Helical" evidence="1">
    <location>
        <begin position="113"/>
        <end position="135"/>
    </location>
</feature>
<dbReference type="EMBL" id="BSDE01000003">
    <property type="protein sequence ID" value="GLH73075.1"/>
    <property type="molecule type" value="Genomic_DNA"/>
</dbReference>
<feature type="transmembrane region" description="Helical" evidence="1">
    <location>
        <begin position="7"/>
        <end position="26"/>
    </location>
</feature>
<keyword evidence="1" id="KW-1133">Transmembrane helix</keyword>
<evidence type="ECO:0000313" key="2">
    <source>
        <dbReference type="EMBL" id="GLH73075.1"/>
    </source>
</evidence>
<reference evidence="2 3" key="1">
    <citation type="journal article" date="2023" name="Antonie Van Leeuwenhoek">
        <title>Mesoterricola silvestris gen. nov., sp. nov., Mesoterricola sediminis sp. nov., Geothrix oryzae sp. nov., Geothrix edaphica sp. nov., Geothrix rubra sp. nov., and Geothrix limicola sp. nov., six novel members of Acidobacteriota isolated from soils.</title>
        <authorList>
            <person name="Itoh H."/>
            <person name="Sugisawa Y."/>
            <person name="Mise K."/>
            <person name="Xu Z."/>
            <person name="Kuniyasu M."/>
            <person name="Ushijima N."/>
            <person name="Kawano K."/>
            <person name="Kobayashi E."/>
            <person name="Shiratori Y."/>
            <person name="Masuda Y."/>
            <person name="Senoo K."/>
        </authorList>
    </citation>
    <scope>NUCLEOTIDE SEQUENCE [LARGE SCALE GENOMIC DNA]</scope>
    <source>
        <strain evidence="2 3">Red804</strain>
    </source>
</reference>
<keyword evidence="1" id="KW-0472">Membrane</keyword>
<sequence length="154" mass="16559">MTRLERWSLHLAALFTGATGLIYGWLRYYGQREGEFGLEAHPLQGALQHLHVLAAPLLVFALGMLVRGHVLPMWRSGRPVGRASGFLLAMVLAPMVLSGYGVQVVVAPAGRLALAWIHGVSSLLFLAGYGVHLLAPLRQTRSALAEADASLNPS</sequence>
<name>A0ABQ5QDZ7_9BACT</name>
<evidence type="ECO:0000256" key="1">
    <source>
        <dbReference type="SAM" id="Phobius"/>
    </source>
</evidence>